<dbReference type="PANTHER" id="PTHR33434:SF3">
    <property type="entry name" value="DEGV DOMAIN-CONTAINING PROTEIN YITS"/>
    <property type="match status" value="1"/>
</dbReference>
<dbReference type="InterPro" id="IPR043168">
    <property type="entry name" value="DegV_C"/>
</dbReference>
<keyword evidence="4" id="KW-1185">Reference proteome</keyword>
<dbReference type="KEGG" id="ocy:OSSY52_10910"/>
<dbReference type="SUPFAM" id="SSF82549">
    <property type="entry name" value="DAK1/DegV-like"/>
    <property type="match status" value="1"/>
</dbReference>
<dbReference type="PROSITE" id="PS51482">
    <property type="entry name" value="DEGV"/>
    <property type="match status" value="1"/>
</dbReference>
<dbReference type="InParanoid" id="A0A7G1G3G4"/>
<comment type="function">
    <text evidence="1">May bind long-chain fatty acids, such as palmitate, and may play a role in lipid transport or fatty acid metabolism.</text>
</comment>
<name>A0A7G1G3G4_9BACT</name>
<dbReference type="GO" id="GO:0008289">
    <property type="term" value="F:lipid binding"/>
    <property type="evidence" value="ECO:0007669"/>
    <property type="project" value="UniProtKB-KW"/>
</dbReference>
<accession>A0A7G1G3G4</accession>
<gene>
    <name evidence="3" type="ORF">OSSY52_10910</name>
</gene>
<keyword evidence="2" id="KW-0446">Lipid-binding</keyword>
<dbReference type="Gene3D" id="3.30.1180.10">
    <property type="match status" value="1"/>
</dbReference>
<proteinExistence type="predicted"/>
<dbReference type="RefSeq" id="WP_190616013.1">
    <property type="nucleotide sequence ID" value="NZ_AP018712.1"/>
</dbReference>
<evidence type="ECO:0000256" key="1">
    <source>
        <dbReference type="ARBA" id="ARBA00003238"/>
    </source>
</evidence>
<dbReference type="InterPro" id="IPR003797">
    <property type="entry name" value="DegV"/>
</dbReference>
<dbReference type="EMBL" id="AP018712">
    <property type="protein sequence ID" value="BBE30950.1"/>
    <property type="molecule type" value="Genomic_DNA"/>
</dbReference>
<dbReference type="Proteomes" id="UP000516361">
    <property type="component" value="Chromosome"/>
</dbReference>
<dbReference type="Pfam" id="PF02645">
    <property type="entry name" value="DegV"/>
    <property type="match status" value="1"/>
</dbReference>
<protein>
    <recommendedName>
        <fullName evidence="5">DegV family protein</fullName>
    </recommendedName>
</protein>
<sequence length="287" mass="31827">MIGILCDSACDLPSIYLKKNFLEIAPLQVILNDKSYRDVVEITTPEVIEFMKKDIPKTSLPSYKDIEEKLNKLVEKGFKKIIALTISSNLSGTHNMFRNVINDFLKTNKDIEIELIDTLSISIGSGLILKKAMDMIEDNKSFEEIKNKLNSIIPNKSRVYYTIPTLKFLKAGGRIGKVSATIGDFLNIKPVISVNTDGIYYTVAKGRGMKKSINKMFEVFKEFVSEKTVESAAVYVSSSDALTTKLKNELIEKVKSIGINNIIEGTITSAMLVHTGEGLVGMSVIAN</sequence>
<evidence type="ECO:0000313" key="4">
    <source>
        <dbReference type="Proteomes" id="UP000516361"/>
    </source>
</evidence>
<evidence type="ECO:0000313" key="3">
    <source>
        <dbReference type="EMBL" id="BBE30950.1"/>
    </source>
</evidence>
<reference evidence="3 4" key="1">
    <citation type="submission" date="2018-06" db="EMBL/GenBank/DDBJ databases">
        <title>Genome sequencing of Oceanotoga sp. sy52.</title>
        <authorList>
            <person name="Mori K."/>
        </authorList>
    </citation>
    <scope>NUCLEOTIDE SEQUENCE [LARGE SCALE GENOMIC DNA]</scope>
    <source>
        <strain evidence="4">sy52</strain>
    </source>
</reference>
<dbReference type="InterPro" id="IPR050270">
    <property type="entry name" value="DegV_domain_contain"/>
</dbReference>
<organism evidence="3 4">
    <name type="scientific">Tepiditoga spiralis</name>
    <dbReference type="NCBI Taxonomy" id="2108365"/>
    <lineage>
        <taxon>Bacteria</taxon>
        <taxon>Thermotogati</taxon>
        <taxon>Thermotogota</taxon>
        <taxon>Thermotogae</taxon>
        <taxon>Petrotogales</taxon>
        <taxon>Petrotogaceae</taxon>
        <taxon>Tepiditoga</taxon>
    </lineage>
</organism>
<evidence type="ECO:0000256" key="2">
    <source>
        <dbReference type="ARBA" id="ARBA00023121"/>
    </source>
</evidence>
<dbReference type="NCBIfam" id="TIGR00762">
    <property type="entry name" value="DegV"/>
    <property type="match status" value="1"/>
</dbReference>
<dbReference type="Gene3D" id="3.40.50.10170">
    <property type="match status" value="1"/>
</dbReference>
<dbReference type="AlphaFoldDB" id="A0A7G1G3G4"/>
<evidence type="ECO:0008006" key="5">
    <source>
        <dbReference type="Google" id="ProtNLM"/>
    </source>
</evidence>
<dbReference type="PANTHER" id="PTHR33434">
    <property type="entry name" value="DEGV DOMAIN-CONTAINING PROTEIN DR_1986-RELATED"/>
    <property type="match status" value="1"/>
</dbReference>